<feature type="transmembrane region" description="Helical" evidence="6">
    <location>
        <begin position="124"/>
        <end position="146"/>
    </location>
</feature>
<dbReference type="GO" id="GO:0016020">
    <property type="term" value="C:membrane"/>
    <property type="evidence" value="ECO:0007669"/>
    <property type="project" value="UniProtKB-SubCell"/>
</dbReference>
<evidence type="ECO:0000256" key="6">
    <source>
        <dbReference type="SAM" id="Phobius"/>
    </source>
</evidence>
<feature type="transmembrane region" description="Helical" evidence="6">
    <location>
        <begin position="98"/>
        <end position="118"/>
    </location>
</feature>
<feature type="transmembrane region" description="Helical" evidence="6">
    <location>
        <begin position="374"/>
        <end position="396"/>
    </location>
</feature>
<dbReference type="PANTHER" id="PTHR23515">
    <property type="entry name" value="HIGH-AFFINITY NITRATE TRANSPORTER 2.3"/>
    <property type="match status" value="1"/>
</dbReference>
<dbReference type="InterPro" id="IPR036259">
    <property type="entry name" value="MFS_trans_sf"/>
</dbReference>
<dbReference type="AlphaFoldDB" id="A0A366M5Q7"/>
<gene>
    <name evidence="7" type="ORF">DP939_07620</name>
</gene>
<protein>
    <submittedName>
        <fullName evidence="7">MFS transporter</fullName>
    </submittedName>
</protein>
<name>A0A366M5Q7_9ACTN</name>
<comment type="similarity">
    <text evidence="2">Belongs to the major facilitator superfamily. Nitrate/nitrite porter (TC 2.A.1.8) family.</text>
</comment>
<feature type="transmembrane region" description="Helical" evidence="6">
    <location>
        <begin position="68"/>
        <end position="86"/>
    </location>
</feature>
<evidence type="ECO:0000256" key="2">
    <source>
        <dbReference type="ARBA" id="ARBA00008432"/>
    </source>
</evidence>
<dbReference type="SUPFAM" id="SSF103473">
    <property type="entry name" value="MFS general substrate transporter"/>
    <property type="match status" value="1"/>
</dbReference>
<dbReference type="Pfam" id="PF07690">
    <property type="entry name" value="MFS_1"/>
    <property type="match status" value="1"/>
</dbReference>
<evidence type="ECO:0000256" key="3">
    <source>
        <dbReference type="ARBA" id="ARBA00022692"/>
    </source>
</evidence>
<keyword evidence="4 6" id="KW-1133">Transmembrane helix</keyword>
<proteinExistence type="inferred from homology"/>
<feature type="transmembrane region" description="Helical" evidence="6">
    <location>
        <begin position="268"/>
        <end position="288"/>
    </location>
</feature>
<evidence type="ECO:0000256" key="4">
    <source>
        <dbReference type="ARBA" id="ARBA00022989"/>
    </source>
</evidence>
<comment type="subcellular location">
    <subcellularLocation>
        <location evidence="1">Membrane</location>
        <topology evidence="1">Multi-pass membrane protein</topology>
    </subcellularLocation>
</comment>
<dbReference type="Gene3D" id="1.20.1250.20">
    <property type="entry name" value="MFS general substrate transporter like domains"/>
    <property type="match status" value="1"/>
</dbReference>
<sequence length="444" mass="47208">MNRHGGRWIDHWEPDDPAFWQGTGRRVAIRNLALSILAENLGFSVWILMSVVVTYLGQAGFRFDLTQTFWLLIVPNLVGAALRIPYTFAVPRFGGRGFTAFSALVLLVPTGMLAVAVSDPGTPYWFFLLTAALMGLGGGNFSASMANISFFFPEGRKGVALGINAAAGNLGVAVAQLVVPVVIHLGTGLQLAYAALMWMPLLIVAAAASWLRMDSLTSAKPDGVSYRLAMRARQTWIMSFLYIGTFGSFIGFSFTFPLLVQQEFAGRAGFVGLAFLGPLIGSLSRPLGGWLADRLGGARVTLWTFAAMAAGVAGVLLSLRQDAFWLFFGAFVWLFVLAGLGNGATYRMIPLIFAAQERARPGGSAGAARRQAAAAVGIVGAVGAAGGVLINLGFTFSRQAAGSLGPALAAFLLFYAACMAITWWYYLRTALAAERSPSLAHAKV</sequence>
<feature type="transmembrane region" description="Helical" evidence="6">
    <location>
        <begin position="191"/>
        <end position="211"/>
    </location>
</feature>
<feature type="transmembrane region" description="Helical" evidence="6">
    <location>
        <begin position="158"/>
        <end position="179"/>
    </location>
</feature>
<organism evidence="7 8">
    <name type="scientific">Spongiactinospora rosea</name>
    <dbReference type="NCBI Taxonomy" id="2248750"/>
    <lineage>
        <taxon>Bacteria</taxon>
        <taxon>Bacillati</taxon>
        <taxon>Actinomycetota</taxon>
        <taxon>Actinomycetes</taxon>
        <taxon>Streptosporangiales</taxon>
        <taxon>Streptosporangiaceae</taxon>
        <taxon>Spongiactinospora</taxon>
    </lineage>
</organism>
<dbReference type="OrthoDB" id="9771451at2"/>
<keyword evidence="3 6" id="KW-0812">Transmembrane</keyword>
<keyword evidence="5 6" id="KW-0472">Membrane</keyword>
<accession>A0A366M5Q7</accession>
<dbReference type="GO" id="GO:0015112">
    <property type="term" value="F:nitrate transmembrane transporter activity"/>
    <property type="evidence" value="ECO:0007669"/>
    <property type="project" value="InterPro"/>
</dbReference>
<evidence type="ECO:0000313" key="8">
    <source>
        <dbReference type="Proteomes" id="UP000253303"/>
    </source>
</evidence>
<keyword evidence="8" id="KW-1185">Reference proteome</keyword>
<feature type="transmembrane region" description="Helical" evidence="6">
    <location>
        <begin position="408"/>
        <end position="427"/>
    </location>
</feature>
<evidence type="ECO:0000256" key="5">
    <source>
        <dbReference type="ARBA" id="ARBA00023136"/>
    </source>
</evidence>
<evidence type="ECO:0000256" key="1">
    <source>
        <dbReference type="ARBA" id="ARBA00004141"/>
    </source>
</evidence>
<dbReference type="InterPro" id="IPR011701">
    <property type="entry name" value="MFS"/>
</dbReference>
<dbReference type="RefSeq" id="WP_113979881.1">
    <property type="nucleotide sequence ID" value="NZ_QMEY01000002.1"/>
</dbReference>
<dbReference type="InterPro" id="IPR044772">
    <property type="entry name" value="NO3_transporter"/>
</dbReference>
<feature type="transmembrane region" description="Helical" evidence="6">
    <location>
        <begin position="300"/>
        <end position="319"/>
    </location>
</feature>
<comment type="caution">
    <text evidence="7">The sequence shown here is derived from an EMBL/GenBank/DDBJ whole genome shotgun (WGS) entry which is preliminary data.</text>
</comment>
<feature type="transmembrane region" description="Helical" evidence="6">
    <location>
        <begin position="325"/>
        <end position="353"/>
    </location>
</feature>
<evidence type="ECO:0000313" key="7">
    <source>
        <dbReference type="EMBL" id="RBQ20924.1"/>
    </source>
</evidence>
<reference evidence="7 8" key="1">
    <citation type="submission" date="2018-06" db="EMBL/GenBank/DDBJ databases">
        <title>Sphaerisporangium craniellae sp. nov., isolated from a marine sponge in the South China Sea.</title>
        <authorList>
            <person name="Li L."/>
        </authorList>
    </citation>
    <scope>NUCLEOTIDE SEQUENCE [LARGE SCALE GENOMIC DNA]</scope>
    <source>
        <strain evidence="7 8">LHW63015</strain>
    </source>
</reference>
<feature type="transmembrane region" description="Helical" evidence="6">
    <location>
        <begin position="32"/>
        <end position="56"/>
    </location>
</feature>
<feature type="transmembrane region" description="Helical" evidence="6">
    <location>
        <begin position="236"/>
        <end position="256"/>
    </location>
</feature>
<dbReference type="Proteomes" id="UP000253303">
    <property type="component" value="Unassembled WGS sequence"/>
</dbReference>
<dbReference type="EMBL" id="QMEY01000002">
    <property type="protein sequence ID" value="RBQ20924.1"/>
    <property type="molecule type" value="Genomic_DNA"/>
</dbReference>